<evidence type="ECO:0000256" key="5">
    <source>
        <dbReference type="ARBA" id="ARBA00023136"/>
    </source>
</evidence>
<dbReference type="OrthoDB" id="505911at2"/>
<dbReference type="InterPro" id="IPR002549">
    <property type="entry name" value="AI-2E-like"/>
</dbReference>
<dbReference type="EMBL" id="AP018227">
    <property type="protein sequence ID" value="BAY84691.1"/>
    <property type="molecule type" value="Genomic_DNA"/>
</dbReference>
<keyword evidence="4 6" id="KW-1133">Transmembrane helix</keyword>
<evidence type="ECO:0008006" key="9">
    <source>
        <dbReference type="Google" id="ProtNLM"/>
    </source>
</evidence>
<feature type="transmembrane region" description="Helical" evidence="6">
    <location>
        <begin position="229"/>
        <end position="251"/>
    </location>
</feature>
<dbReference type="Proteomes" id="UP000218418">
    <property type="component" value="Chromosome"/>
</dbReference>
<dbReference type="GO" id="GO:0016020">
    <property type="term" value="C:membrane"/>
    <property type="evidence" value="ECO:0007669"/>
    <property type="project" value="UniProtKB-SubCell"/>
</dbReference>
<evidence type="ECO:0000256" key="2">
    <source>
        <dbReference type="ARBA" id="ARBA00009773"/>
    </source>
</evidence>
<keyword evidence="8" id="KW-1185">Reference proteome</keyword>
<name>A0A1Z4LU59_9CYAN</name>
<feature type="transmembrane region" description="Helical" evidence="6">
    <location>
        <begin position="257"/>
        <end position="284"/>
    </location>
</feature>
<evidence type="ECO:0000313" key="7">
    <source>
        <dbReference type="EMBL" id="BAY84691.1"/>
    </source>
</evidence>
<sequence length="365" mass="40385">MSITAENSKSITDNFNKLNRVVVEDSRFKWLGITLIFPLVFLNGWLGFKFLQYCQPLVTIFLLAGLLAFILNYPVSILQRRGVKRTFAVASVFIFTLLVVTALGVTLIPVVLQQFHEMMKLLPQWVDSGEQKIQVVHDWAISHGLNVNVNQIYTKVTDRLPDELQFLTNNIFQIVVEALDSISEAIITVVLTFYFLIDGERLWNGTFKRLPFNSSQKIQQSLQKNFQNYLIAQLALGLLEGVSLTIVLFLLKVPFALLFGLGVGISCIIPFGDVVGLSAVTLIIAVHHFGLALKVLAVAVVVDQIIDQAIAPRLLGSITGLRPIWVLISLLVFTYTGGLLGLLIAVPVAGFIKDAVDGFPGYSNN</sequence>
<dbReference type="PANTHER" id="PTHR21716">
    <property type="entry name" value="TRANSMEMBRANE PROTEIN"/>
    <property type="match status" value="1"/>
</dbReference>
<dbReference type="GO" id="GO:0055085">
    <property type="term" value="P:transmembrane transport"/>
    <property type="evidence" value="ECO:0007669"/>
    <property type="project" value="TreeGrafter"/>
</dbReference>
<evidence type="ECO:0000256" key="3">
    <source>
        <dbReference type="ARBA" id="ARBA00022692"/>
    </source>
</evidence>
<protein>
    <recommendedName>
        <fullName evidence="9">Permease</fullName>
    </recommendedName>
</protein>
<evidence type="ECO:0000313" key="8">
    <source>
        <dbReference type="Proteomes" id="UP000218418"/>
    </source>
</evidence>
<evidence type="ECO:0000256" key="6">
    <source>
        <dbReference type="SAM" id="Phobius"/>
    </source>
</evidence>
<accession>A0A1Z4LU59</accession>
<evidence type="ECO:0000256" key="4">
    <source>
        <dbReference type="ARBA" id="ARBA00022989"/>
    </source>
</evidence>
<feature type="transmembrane region" description="Helical" evidence="6">
    <location>
        <begin position="291"/>
        <end position="311"/>
    </location>
</feature>
<dbReference type="AlphaFoldDB" id="A0A1Z4LU59"/>
<feature type="transmembrane region" description="Helical" evidence="6">
    <location>
        <begin position="87"/>
        <end position="112"/>
    </location>
</feature>
<feature type="transmembrane region" description="Helical" evidence="6">
    <location>
        <begin position="57"/>
        <end position="75"/>
    </location>
</feature>
<reference evidence="7 8" key="1">
    <citation type="submission" date="2017-06" db="EMBL/GenBank/DDBJ databases">
        <title>Genome sequencing of cyanobaciteial culture collection at National Institute for Environmental Studies (NIES).</title>
        <authorList>
            <person name="Hirose Y."/>
            <person name="Shimura Y."/>
            <person name="Fujisawa T."/>
            <person name="Nakamura Y."/>
            <person name="Kawachi M."/>
        </authorList>
    </citation>
    <scope>NUCLEOTIDE SEQUENCE [LARGE SCALE GENOMIC DNA]</scope>
    <source>
        <strain evidence="7 8">NIES-267</strain>
    </source>
</reference>
<feature type="transmembrane region" description="Helical" evidence="6">
    <location>
        <begin position="30"/>
        <end position="51"/>
    </location>
</feature>
<evidence type="ECO:0000256" key="1">
    <source>
        <dbReference type="ARBA" id="ARBA00004141"/>
    </source>
</evidence>
<dbReference type="Pfam" id="PF01594">
    <property type="entry name" value="AI-2E_transport"/>
    <property type="match status" value="1"/>
</dbReference>
<comment type="subcellular location">
    <subcellularLocation>
        <location evidence="1">Membrane</location>
        <topology evidence="1">Multi-pass membrane protein</topology>
    </subcellularLocation>
</comment>
<organism evidence="7 8">
    <name type="scientific">Calothrix parasitica NIES-267</name>
    <dbReference type="NCBI Taxonomy" id="1973488"/>
    <lineage>
        <taxon>Bacteria</taxon>
        <taxon>Bacillati</taxon>
        <taxon>Cyanobacteriota</taxon>
        <taxon>Cyanophyceae</taxon>
        <taxon>Nostocales</taxon>
        <taxon>Calotrichaceae</taxon>
        <taxon>Calothrix</taxon>
    </lineage>
</organism>
<dbReference type="PANTHER" id="PTHR21716:SF66">
    <property type="entry name" value="TRANSPORT PROTEIN SLL0063-RELATED"/>
    <property type="match status" value="1"/>
</dbReference>
<proteinExistence type="inferred from homology"/>
<feature type="transmembrane region" description="Helical" evidence="6">
    <location>
        <begin position="323"/>
        <end position="346"/>
    </location>
</feature>
<keyword evidence="5 6" id="KW-0472">Membrane</keyword>
<keyword evidence="3 6" id="KW-0812">Transmembrane</keyword>
<gene>
    <name evidence="7" type="ORF">NIES267_41870</name>
</gene>
<comment type="similarity">
    <text evidence="2">Belongs to the autoinducer-2 exporter (AI-2E) (TC 2.A.86) family.</text>
</comment>